<name>A0A5M9K7V5_MONFR</name>
<organism evidence="1 2">
    <name type="scientific">Monilinia fructicola</name>
    <name type="common">Brown rot fungus</name>
    <name type="synonym">Ciboria fructicola</name>
    <dbReference type="NCBI Taxonomy" id="38448"/>
    <lineage>
        <taxon>Eukaryota</taxon>
        <taxon>Fungi</taxon>
        <taxon>Dikarya</taxon>
        <taxon>Ascomycota</taxon>
        <taxon>Pezizomycotina</taxon>
        <taxon>Leotiomycetes</taxon>
        <taxon>Helotiales</taxon>
        <taxon>Sclerotiniaceae</taxon>
        <taxon>Monilinia</taxon>
    </lineage>
</organism>
<protein>
    <submittedName>
        <fullName evidence="1">Uncharacterized protein</fullName>
    </submittedName>
</protein>
<sequence length="140" mass="15725">MPGLSKGFVSFNIWNALKTPLQRSEFATAAGNWDPAQTPDLTVLPESRSREYRLLWEGVRQVDTKIVYSTTINGQTHRIEISLLRHPMRPKWQNICLSDDGQGDTSALLLSVSPSVGETAHMDHVDFVINLRNVFGLNSF</sequence>
<accession>A0A5M9K7V5</accession>
<dbReference type="VEuPathDB" id="FungiDB:MFRU_009g00970"/>
<evidence type="ECO:0000313" key="1">
    <source>
        <dbReference type="EMBL" id="KAA8576162.1"/>
    </source>
</evidence>
<dbReference type="AlphaFoldDB" id="A0A5M9K7V5"/>
<dbReference type="EMBL" id="VICG01000001">
    <property type="protein sequence ID" value="KAA8576162.1"/>
    <property type="molecule type" value="Genomic_DNA"/>
</dbReference>
<keyword evidence="2" id="KW-1185">Reference proteome</keyword>
<evidence type="ECO:0000313" key="2">
    <source>
        <dbReference type="Proteomes" id="UP000322873"/>
    </source>
</evidence>
<dbReference type="Proteomes" id="UP000322873">
    <property type="component" value="Unassembled WGS sequence"/>
</dbReference>
<comment type="caution">
    <text evidence="1">The sequence shown here is derived from an EMBL/GenBank/DDBJ whole genome shotgun (WGS) entry which is preliminary data.</text>
</comment>
<proteinExistence type="predicted"/>
<reference evidence="1 2" key="1">
    <citation type="submission" date="2019-06" db="EMBL/GenBank/DDBJ databases">
        <title>Genome Sequence of the Brown Rot Fungal Pathogen Monilinia fructicola.</title>
        <authorList>
            <person name="De Miccolis Angelini R.M."/>
            <person name="Landi L."/>
            <person name="Abate D."/>
            <person name="Pollastro S."/>
            <person name="Romanazzi G."/>
            <person name="Faretra F."/>
        </authorList>
    </citation>
    <scope>NUCLEOTIDE SEQUENCE [LARGE SCALE GENOMIC DNA]</scope>
    <source>
        <strain evidence="1 2">Mfrc123</strain>
    </source>
</reference>
<gene>
    <name evidence="1" type="ORF">EYC84_006317</name>
</gene>